<dbReference type="RefSeq" id="WP_092460382.1">
    <property type="nucleotide sequence ID" value="NZ_FPCJ01000001.1"/>
</dbReference>
<feature type="domain" description="Calcineurin-like phosphoesterase" evidence="3">
    <location>
        <begin position="1"/>
        <end position="143"/>
    </location>
</feature>
<dbReference type="SUPFAM" id="SSF56300">
    <property type="entry name" value="Metallo-dependent phosphatases"/>
    <property type="match status" value="1"/>
</dbReference>
<dbReference type="GO" id="GO:0046872">
    <property type="term" value="F:metal ion binding"/>
    <property type="evidence" value="ECO:0007669"/>
    <property type="project" value="UniProtKB-KW"/>
</dbReference>
<dbReference type="GO" id="GO:0016787">
    <property type="term" value="F:hydrolase activity"/>
    <property type="evidence" value="ECO:0007669"/>
    <property type="project" value="UniProtKB-UniRule"/>
</dbReference>
<dbReference type="AlphaFoldDB" id="A0A1I7NK45"/>
<dbReference type="InterPro" id="IPR029052">
    <property type="entry name" value="Metallo-depent_PP-like"/>
</dbReference>
<dbReference type="Proteomes" id="UP000199537">
    <property type="component" value="Unassembled WGS sequence"/>
</dbReference>
<accession>A0A1I7NK45</accession>
<dbReference type="NCBIfam" id="TIGR00040">
    <property type="entry name" value="yfcE"/>
    <property type="match status" value="1"/>
</dbReference>
<dbReference type="Pfam" id="PF12850">
    <property type="entry name" value="Metallophos_2"/>
    <property type="match status" value="1"/>
</dbReference>
<dbReference type="InterPro" id="IPR024654">
    <property type="entry name" value="Calcineurin-like_PHP_lpxH"/>
</dbReference>
<proteinExistence type="inferred from homology"/>
<protein>
    <recommendedName>
        <fullName evidence="2">Phosphoesterase</fullName>
        <ecNumber evidence="2">3.1.4.-</ecNumber>
    </recommendedName>
</protein>
<name>A0A1I7NK45_9BACT</name>
<evidence type="ECO:0000256" key="1">
    <source>
        <dbReference type="ARBA" id="ARBA00008950"/>
    </source>
</evidence>
<dbReference type="OrthoDB" id="9785951at2"/>
<comment type="similarity">
    <text evidence="1 2">Belongs to the metallophosphoesterase superfamily. YfcE family.</text>
</comment>
<sequence>MIIGILSDTHGSLPADWWRYFDEVDEIWHAGDVGDMHVVNELQSRKPLRAVYGNADGHDIRSLFSESLLFTCCDLTIWMIHIGSYPPRYTPEIRALLDVYHPDIFICGHSHILKIIPDPTRKLLHINPGAAGMQGWHHVRTAVKLYLQPGKIERAEVIEWPRTVLKK</sequence>
<dbReference type="InterPro" id="IPR000979">
    <property type="entry name" value="Phosphodiesterase_MJ0936/Vps29"/>
</dbReference>
<dbReference type="Gene3D" id="3.60.21.10">
    <property type="match status" value="1"/>
</dbReference>
<gene>
    <name evidence="4" type="ORF">SAMN05660895_2142</name>
</gene>
<evidence type="ECO:0000259" key="3">
    <source>
        <dbReference type="Pfam" id="PF12850"/>
    </source>
</evidence>
<keyword evidence="5" id="KW-1185">Reference proteome</keyword>
<organism evidence="4 5">
    <name type="scientific">Thermoflavifilum thermophilum</name>
    <dbReference type="NCBI Taxonomy" id="1393122"/>
    <lineage>
        <taxon>Bacteria</taxon>
        <taxon>Pseudomonadati</taxon>
        <taxon>Bacteroidota</taxon>
        <taxon>Chitinophagia</taxon>
        <taxon>Chitinophagales</taxon>
        <taxon>Chitinophagaceae</taxon>
        <taxon>Thermoflavifilum</taxon>
    </lineage>
</organism>
<evidence type="ECO:0000313" key="5">
    <source>
        <dbReference type="Proteomes" id="UP000199537"/>
    </source>
</evidence>
<comment type="cofactor">
    <cofactor evidence="2">
        <name>a divalent metal cation</name>
        <dbReference type="ChEBI" id="CHEBI:60240"/>
    </cofactor>
</comment>
<evidence type="ECO:0000313" key="4">
    <source>
        <dbReference type="EMBL" id="SFV35034.1"/>
    </source>
</evidence>
<evidence type="ECO:0000256" key="2">
    <source>
        <dbReference type="RuleBase" id="RU362039"/>
    </source>
</evidence>
<dbReference type="EMBL" id="FPCJ01000001">
    <property type="protein sequence ID" value="SFV35034.1"/>
    <property type="molecule type" value="Genomic_DNA"/>
</dbReference>
<keyword evidence="2" id="KW-0479">Metal-binding</keyword>
<dbReference type="STRING" id="1393122.SAMN05660895_2142"/>
<dbReference type="EC" id="3.1.4.-" evidence="2"/>
<reference evidence="5" key="1">
    <citation type="submission" date="2016-10" db="EMBL/GenBank/DDBJ databases">
        <authorList>
            <person name="Varghese N."/>
            <person name="Submissions S."/>
        </authorList>
    </citation>
    <scope>NUCLEOTIDE SEQUENCE [LARGE SCALE GENOMIC DNA]</scope>
    <source>
        <strain evidence="5">DSM 14807</strain>
    </source>
</reference>